<dbReference type="InterPro" id="IPR039794">
    <property type="entry name" value="Gtb1-like"/>
</dbReference>
<name>A0A9W8I7H6_9FUNG</name>
<accession>A0A9W8I7H6</accession>
<dbReference type="Proteomes" id="UP001139887">
    <property type="component" value="Unassembled WGS sequence"/>
</dbReference>
<feature type="signal peptide" evidence="2">
    <location>
        <begin position="1"/>
        <end position="22"/>
    </location>
</feature>
<evidence type="ECO:0000259" key="3">
    <source>
        <dbReference type="Pfam" id="PF12999"/>
    </source>
</evidence>
<gene>
    <name evidence="4" type="ORF">IWW36_005563</name>
</gene>
<evidence type="ECO:0000256" key="1">
    <source>
        <dbReference type="SAM" id="Coils"/>
    </source>
</evidence>
<feature type="coiled-coil region" evidence="1">
    <location>
        <begin position="150"/>
        <end position="205"/>
    </location>
</feature>
<dbReference type="PANTHER" id="PTHR12630">
    <property type="entry name" value="N-LINKED OLIGOSACCHARIDE PROCESSING"/>
    <property type="match status" value="1"/>
</dbReference>
<comment type="caution">
    <text evidence="4">The sequence shown here is derived from an EMBL/GenBank/DDBJ whole genome shotgun (WGS) entry which is preliminary data.</text>
</comment>
<keyword evidence="5" id="KW-1185">Reference proteome</keyword>
<feature type="domain" description="Glucosidase II beta subunit N-terminal" evidence="3">
    <location>
        <begin position="19"/>
        <end position="183"/>
    </location>
</feature>
<dbReference type="InterPro" id="IPR028146">
    <property type="entry name" value="PRKCSH_N"/>
</dbReference>
<keyword evidence="2" id="KW-0732">Signal</keyword>
<keyword evidence="1" id="KW-0175">Coiled coil</keyword>
<dbReference type="GO" id="GO:0006491">
    <property type="term" value="P:N-glycan processing"/>
    <property type="evidence" value="ECO:0007669"/>
    <property type="project" value="TreeGrafter"/>
</dbReference>
<feature type="chain" id="PRO_5040833688" description="Glucosidase II beta subunit N-terminal domain-containing protein" evidence="2">
    <location>
        <begin position="23"/>
        <end position="387"/>
    </location>
</feature>
<reference evidence="4" key="1">
    <citation type="submission" date="2022-07" db="EMBL/GenBank/DDBJ databases">
        <title>Phylogenomic reconstructions and comparative analyses of Kickxellomycotina fungi.</title>
        <authorList>
            <person name="Reynolds N.K."/>
            <person name="Stajich J.E."/>
            <person name="Barry K."/>
            <person name="Grigoriev I.V."/>
            <person name="Crous P."/>
            <person name="Smith M.E."/>
        </authorList>
    </citation>
    <scope>NUCLEOTIDE SEQUENCE</scope>
    <source>
        <strain evidence="4">NRRL 1566</strain>
    </source>
</reference>
<sequence>MRISWASHVALALYSNLGLVLGDSLLAIRGLDPALAAHYKPVNGKFTCLDGSKEIDFARVNDDYCDCADGSDEPGTSACENGTFYCANRGHKPGKLRAWQVNDGVCDYDICCDGSDEWDSGTTCPDKCGEIGKQHRQLEAEKEQKQQAGAKRLQELVEQAKQLREAKTAELAEEQKKLEQLQEQLAEAEARKNDLEQQQRDYEANSNAGKLQALSDQHLPDIIRYRKLLSNELHLLRAHRDTLILLLKAVRSDHNPEFNDEAVLSAVSEYGEFVDAYPYMEAAALEYADEDMAARQERQLQMDRDNEEQDDVSLSACASAVEIALNERQTLNDDISMLYALMDGLRSGYNKNYHDLAVKGAVGGLDEFDKTRERDLAEINQQHEEAD</sequence>
<dbReference type="AlphaFoldDB" id="A0A9W8I7H6"/>
<dbReference type="Pfam" id="PF12999">
    <property type="entry name" value="PRKCSH-like"/>
    <property type="match status" value="1"/>
</dbReference>
<protein>
    <recommendedName>
        <fullName evidence="3">Glucosidase II beta subunit N-terminal domain-containing protein</fullName>
    </recommendedName>
</protein>
<feature type="non-terminal residue" evidence="4">
    <location>
        <position position="387"/>
    </location>
</feature>
<evidence type="ECO:0000313" key="4">
    <source>
        <dbReference type="EMBL" id="KAJ2843445.1"/>
    </source>
</evidence>
<dbReference type="OrthoDB" id="28322at2759"/>
<dbReference type="PANTHER" id="PTHR12630:SF1">
    <property type="entry name" value="GLUCOSIDASE 2 SUBUNIT BETA"/>
    <property type="match status" value="1"/>
</dbReference>
<evidence type="ECO:0000313" key="5">
    <source>
        <dbReference type="Proteomes" id="UP001139887"/>
    </source>
</evidence>
<organism evidence="4 5">
    <name type="scientific">Coemansia brasiliensis</name>
    <dbReference type="NCBI Taxonomy" id="2650707"/>
    <lineage>
        <taxon>Eukaryota</taxon>
        <taxon>Fungi</taxon>
        <taxon>Fungi incertae sedis</taxon>
        <taxon>Zoopagomycota</taxon>
        <taxon>Kickxellomycotina</taxon>
        <taxon>Kickxellomycetes</taxon>
        <taxon>Kickxellales</taxon>
        <taxon>Kickxellaceae</taxon>
        <taxon>Coemansia</taxon>
    </lineage>
</organism>
<evidence type="ECO:0000256" key="2">
    <source>
        <dbReference type="SAM" id="SignalP"/>
    </source>
</evidence>
<proteinExistence type="predicted"/>
<dbReference type="EMBL" id="JANBUW010001415">
    <property type="protein sequence ID" value="KAJ2843445.1"/>
    <property type="molecule type" value="Genomic_DNA"/>
</dbReference>
<dbReference type="GO" id="GO:0017177">
    <property type="term" value="C:glucosidase II complex"/>
    <property type="evidence" value="ECO:0007669"/>
    <property type="project" value="TreeGrafter"/>
</dbReference>